<dbReference type="OMA" id="RHHASKE"/>
<dbReference type="AlphaFoldDB" id="A0A5K1ERK2"/>
<dbReference type="InterPro" id="IPR025525">
    <property type="entry name" value="hAT-like_transposase_RNase-H"/>
</dbReference>
<feature type="domain" description="hAT-like transposase RNase-H fold" evidence="2">
    <location>
        <begin position="1"/>
        <end position="62"/>
    </location>
</feature>
<dbReference type="SUPFAM" id="SSF53098">
    <property type="entry name" value="Ribonuclease H-like"/>
    <property type="match status" value="1"/>
</dbReference>
<dbReference type="Pfam" id="PF05699">
    <property type="entry name" value="Dimer_Tnp_hAT"/>
    <property type="match status" value="1"/>
</dbReference>
<dbReference type="GO" id="GO:0003677">
    <property type="term" value="F:DNA binding"/>
    <property type="evidence" value="ECO:0007669"/>
    <property type="project" value="InterPro"/>
</dbReference>
<dbReference type="InterPro" id="IPR008906">
    <property type="entry name" value="HATC_C_dom"/>
</dbReference>
<accession>A0A5K1ERK2</accession>
<dbReference type="Pfam" id="PF14372">
    <property type="entry name" value="hAT-like_RNase-H"/>
    <property type="match status" value="1"/>
</dbReference>
<gene>
    <name evidence="3" type="ORF">NYM_LOCUS24040</name>
</gene>
<reference evidence="3" key="1">
    <citation type="submission" date="2019-09" db="EMBL/GenBank/DDBJ databases">
        <authorList>
            <person name="Zhang L."/>
        </authorList>
    </citation>
    <scope>NUCLEOTIDE SEQUENCE</scope>
</reference>
<name>A0A5K1ERK2_9MAGN</name>
<dbReference type="PANTHER" id="PTHR23272:SF161">
    <property type="entry name" value="ZINC FINGER BED DOMAIN-CONTAINING PROTEIN RICESLEEPER 1-LIKE"/>
    <property type="match status" value="1"/>
</dbReference>
<sequence length="205" mass="23905">MQEKYDKYWKNDCNVLFGIAFVLDPRSKLGYLKYLLESLNEVDARVQYEKVESSLYELYDEYKNVYNTNDEENENGNTIIVDFEEGRASTFSRDVFFTYYMSSVSPQVPRIDLEAYITDPIERSRSNEDFNILSWWKANESKYRVLSKMARDILAIPISTVASEPVFSTAGRIINDYRCSTTSETVEALVCTHSWIRDKDISCET</sequence>
<dbReference type="GO" id="GO:0046983">
    <property type="term" value="F:protein dimerization activity"/>
    <property type="evidence" value="ECO:0007669"/>
    <property type="project" value="InterPro"/>
</dbReference>
<evidence type="ECO:0000259" key="1">
    <source>
        <dbReference type="Pfam" id="PF05699"/>
    </source>
</evidence>
<evidence type="ECO:0008006" key="4">
    <source>
        <dbReference type="Google" id="ProtNLM"/>
    </source>
</evidence>
<evidence type="ECO:0000313" key="3">
    <source>
        <dbReference type="EMBL" id="VVW54122.1"/>
    </source>
</evidence>
<protein>
    <recommendedName>
        <fullName evidence="4">HAT C-terminal dimerisation domain-containing protein</fullName>
    </recommendedName>
</protein>
<organism evidence="3">
    <name type="scientific">Nymphaea colorata</name>
    <name type="common">pocket water lily</name>
    <dbReference type="NCBI Taxonomy" id="210225"/>
    <lineage>
        <taxon>Eukaryota</taxon>
        <taxon>Viridiplantae</taxon>
        <taxon>Streptophyta</taxon>
        <taxon>Embryophyta</taxon>
        <taxon>Tracheophyta</taxon>
        <taxon>Spermatophyta</taxon>
        <taxon>Magnoliopsida</taxon>
        <taxon>Nymphaeales</taxon>
        <taxon>Nymphaeaceae</taxon>
        <taxon>Nymphaea</taxon>
    </lineage>
</organism>
<dbReference type="PANTHER" id="PTHR23272">
    <property type="entry name" value="BED FINGER-RELATED"/>
    <property type="match status" value="1"/>
</dbReference>
<dbReference type="OrthoDB" id="1718237at2759"/>
<dbReference type="InterPro" id="IPR012337">
    <property type="entry name" value="RNaseH-like_sf"/>
</dbReference>
<feature type="non-terminal residue" evidence="3">
    <location>
        <position position="205"/>
    </location>
</feature>
<evidence type="ECO:0000259" key="2">
    <source>
        <dbReference type="Pfam" id="PF14372"/>
    </source>
</evidence>
<proteinExistence type="predicted"/>
<dbReference type="EMBL" id="LR721785">
    <property type="protein sequence ID" value="VVW54122.1"/>
    <property type="molecule type" value="Genomic_DNA"/>
</dbReference>
<feature type="domain" description="HAT C-terminal dimerisation" evidence="1">
    <location>
        <begin position="112"/>
        <end position="196"/>
    </location>
</feature>